<feature type="domain" description="Glycosyl hydrolase family 13 catalytic" evidence="9">
    <location>
        <begin position="69"/>
        <end position="525"/>
    </location>
</feature>
<comment type="catalytic activity">
    <reaction evidence="6">
        <text>[(1-&gt;3)-alpha-D-glucosyl](n) + UDP-alpha-D-glucose = [(1-&gt;3)-alpha-D-glucosyl](n+1) + UDP + H(+)</text>
        <dbReference type="Rhea" id="RHEA:19749"/>
        <dbReference type="Rhea" id="RHEA-COMP:11150"/>
        <dbReference type="Rhea" id="RHEA-COMP:11151"/>
        <dbReference type="ChEBI" id="CHEBI:15378"/>
        <dbReference type="ChEBI" id="CHEBI:28100"/>
        <dbReference type="ChEBI" id="CHEBI:58223"/>
        <dbReference type="ChEBI" id="CHEBI:58885"/>
        <dbReference type="EC" id="2.4.1.183"/>
    </reaction>
</comment>
<keyword evidence="8" id="KW-1133">Transmembrane helix</keyword>
<sequence>MKLLTPLTRYLSAVTLLSSIAHSLPHLDEEVDWNLNQNQTATDPLDYAGVWDDHSYAPSPDNWRFPFYTIFLDRLVNGDPSNDDANGTQWEHILTSNQFRHGGDVLGLVDTFDYLQGMGIKGVYLAGTPYINFPWGADGYSPLDLTLMDHHYGTIEDWRTMVSEAHRRGIYVLLDNTFATMGDLIGFQGFLNRSAPINPNEYDYVWKYGRRYWDFQPGNEVEAECPWEYPRFWDDDGTGLTTTTLGASCRDSEFDQYGEVAAFGNYTEWEGQISKFAFVQDRLRGWRPDVLAKIKHFSCLTITMLDIDGFRVDKALQVTLDSLGEWSESVRECAKQVGKDNFYIPGEIVAGNAFGSLYIGRGHQTNQTISNMTEAFMMTNKTDKSNQDLFLRPAERSALDGAAFHYTLYRGLSRFLGLDGSYAAEGDPPVNFVETWNGLVETNDMVNSITGKFDPRHLFGVTNQDVFRWPAIQNGTHKQNLGLYVATLLMPGIPILSWGEEQDFYVLDNQADNYVFGRGPMSSSQAWQLHGCYKLGSSKYYDFPLDRALTGCGDDSVSLDHRDPSHPVRGLLKMMFEMRQNYPVLNDGWYLQQLSNQTIDIYLPGSNGTPTETGMWSVMRSRFVDLQNFDGEGQGNQSVWLVYSNNNKTVDHQFNCSGKDALISPFPTGTTVKNLFYPFDEYTLSNSSVKLGFEGSELPNGCYPQLTMPAWGFKAFVPKDKFVQPSPYITSFTPGHDARLVSNGTSGETVRIGFEFSQEMDCGQITNSLTIASTALNDETAKLDTTSVSCKSFAENETATWPGALTSVYSYNANLTNVFPGIHQVTVSNATTSDGNRSTNSVDHFLFRIGETTNPMVWPQLANYSRTLLYETPSEALPLSVIPHAPGADMWRYSLDFGATFSAWMTYTGFNTSIPGKNWTGTAKQAWDGEHIIAQYWSKLAGSSDHWLHGDTEWAYKPPRRFPNLFIEGEFNQFGYDAGYLNQMSLSNLTGHWEIHFMGEWPIQVAFNAWGMNEDGLPDQTQVFGDLDGDNVLDQVPPVTLLSNVFNVTIPPPSPYLAFKLSVDDGDLRVYAIPTGSRWVQLALFILLAIIPVATALGAVFVYLKAFYQVKFNQIGVTEKRSSLAPLLNVFQKITRPSNDREANAGLGRTSPSPTPSESGAVVGAAVTTRRRTVLIATMEYDIEDWAIKIKIGGLGVMAQLMGKNLTHQDLIWVVPCVGGVEYPKDDPRDPMVVTVLGNQYQVDVQYHRLNNITYVLLDAPVFRAQSKSDPYPARMDDLDSAIFYSTWNQCIAEAIKRFPAIDLYHINDYHGAAAPLYLLPRTIPCCLSLHNAEFQGLWPMQNAKQSQEVCKVYNLDPAVVKKYVQFGDVFNLLHCGANYLKIHQNGFGAVGVSKKYGKRSYARYPIFWGLKSIGALPNPDPSDIAEWDNNANNNPEEITIDEEFEASRAPLKKQAQEWAGLKVDAEAQLFVFVGRWSMQKGVDLIADIFPSILDAHPKVQLICIGPVIDLYGRFAALKLNRLMELYPERVYSKPEFTALPPFIFSGAEFALIPSRDEPFGLVAVEFGRKGALGVGSRVGGLGQMPGWWFTIESMTTKHLIQQFKLAINDALRSSQETRAMMRARSGKQRFPVAQWVEDLGILQTTSIDKHVKYSKRHDRSSWRISGSSTLVPDGLPNIQLSSSPNTSREHSRSRSATLSGPPTSPLAGDLRQVGPRVGHNREPSLPTILPSSLNMPNESDTDADIRRRPLSSNHHASSRVVWTFDNDGEELENMSGFAHEDSMGRPYSSLVPSGIPTPPRFSNSGASTPSLGPGPEEGLLGRRNASPSMMSLVSVDDIVKEKQDYNLQKVNPFFTDSNNEYATKFERKLADLNGKNSEDQLCIEEFIEKSEKDWFNRYRDVKLGKSPLPSPSPSVFRFKIYDSSRPPTPATAAGPPLDPTGGQFLLPKDYVPPTGLKRFMLIRIGDWPMYSIVLAIGQILALNSYQITLLNGQVGETAEKLYVLASIYLGGSITWWMAFRLLPSVYVLTIPFLIYGFAFLFVGLAGPIHDSTSQTWIQNVGTGLYSVASSSGSIFFALNFGDEGGAPLSSWIYRATLIQGSQQLCISFLWYWGSWMANLNQEGSTQFSLTMTDPNALLGIGVGLACLLWLLGALVFFGLPAYYRQTPGQVPTFYLSLFRRRIILWFFYMVFISNYWLSAPYGRNWLYLWSSKHAHVWQIVLLVLFFFIVVWAAALWFFHIQSKRHAWFIPIFAIGLGCPRWAQMLWSTSNIATYVPWAGGPVASAVVGRALWLWLGVLDSLQGVGFGMILLNTMTRFHVTFTLLAAQVVGSIATILARATAPDKLGPGDVFPDFSAGVAAGLSKADFWVCLLLMLSINVLCIFFYRKEQLSKP</sequence>
<evidence type="ECO:0000259" key="9">
    <source>
        <dbReference type="SMART" id="SM00642"/>
    </source>
</evidence>
<name>A0A319D805_9EURO</name>
<dbReference type="InterPro" id="IPR058655">
    <property type="entry name" value="Mok11-14/Ags1-like"/>
</dbReference>
<dbReference type="EC" id="2.4.1.183" evidence="2"/>
<feature type="transmembrane region" description="Helical" evidence="8">
    <location>
        <begin position="2366"/>
        <end position="2386"/>
    </location>
</feature>
<evidence type="ECO:0000256" key="5">
    <source>
        <dbReference type="ARBA" id="ARBA00023316"/>
    </source>
</evidence>
<dbReference type="CDD" id="cd03791">
    <property type="entry name" value="GT5_Glycogen_synthase_DULL1-like"/>
    <property type="match status" value="1"/>
</dbReference>
<feature type="transmembrane region" description="Helical" evidence="8">
    <location>
        <begin position="2183"/>
        <end position="2200"/>
    </location>
</feature>
<dbReference type="Gene3D" id="3.20.20.80">
    <property type="entry name" value="Glycosidases"/>
    <property type="match status" value="1"/>
</dbReference>
<evidence type="ECO:0000256" key="7">
    <source>
        <dbReference type="SAM" id="MobiDB-lite"/>
    </source>
</evidence>
<feature type="compositionally biased region" description="Polar residues" evidence="7">
    <location>
        <begin position="1801"/>
        <end position="1811"/>
    </location>
</feature>
<dbReference type="Gene3D" id="3.40.50.2000">
    <property type="entry name" value="Glycogen Phosphorylase B"/>
    <property type="match status" value="2"/>
</dbReference>
<evidence type="ECO:0000313" key="10">
    <source>
        <dbReference type="EMBL" id="PYH93324.1"/>
    </source>
</evidence>
<proteinExistence type="inferred from homology"/>
<keyword evidence="8" id="KW-0472">Membrane</keyword>
<dbReference type="Pfam" id="PF08323">
    <property type="entry name" value="Glyco_transf_5"/>
    <property type="match status" value="1"/>
</dbReference>
<comment type="similarity">
    <text evidence="1">Belongs to the glycosyltransferase group 1 family.</text>
</comment>
<feature type="region of interest" description="Disordered" evidence="7">
    <location>
        <begin position="1796"/>
        <end position="1824"/>
    </location>
</feature>
<keyword evidence="8" id="KW-0812">Transmembrane</keyword>
<evidence type="ECO:0000256" key="8">
    <source>
        <dbReference type="SAM" id="Phobius"/>
    </source>
</evidence>
<feature type="compositionally biased region" description="Polar residues" evidence="7">
    <location>
        <begin position="1730"/>
        <end position="1739"/>
    </location>
</feature>
<dbReference type="GO" id="GO:0070600">
    <property type="term" value="P:fungal-type cell wall (1-&gt;3)-alpha-glucan biosynthetic process"/>
    <property type="evidence" value="ECO:0007669"/>
    <property type="project" value="TreeGrafter"/>
</dbReference>
<accession>A0A319D805</accession>
<feature type="transmembrane region" description="Helical" evidence="8">
    <location>
        <begin position="2220"/>
        <end position="2239"/>
    </location>
</feature>
<dbReference type="Pfam" id="PF26122">
    <property type="entry name" value="CBM_Mok13"/>
    <property type="match status" value="1"/>
</dbReference>
<dbReference type="InterPro" id="IPR001296">
    <property type="entry name" value="Glyco_trans_1"/>
</dbReference>
<gene>
    <name evidence="10" type="ORF">BO71DRAFT_399801</name>
</gene>
<dbReference type="GO" id="GO:0009277">
    <property type="term" value="C:fungal-type cell wall"/>
    <property type="evidence" value="ECO:0007669"/>
    <property type="project" value="TreeGrafter"/>
</dbReference>
<dbReference type="STRING" id="1448320.A0A319D805"/>
<evidence type="ECO:0000256" key="4">
    <source>
        <dbReference type="ARBA" id="ARBA00022679"/>
    </source>
</evidence>
<dbReference type="EMBL" id="KZ825895">
    <property type="protein sequence ID" value="PYH93324.1"/>
    <property type="molecule type" value="Genomic_DNA"/>
</dbReference>
<dbReference type="InterPro" id="IPR058656">
    <property type="entry name" value="Mok11-13/Ags1-like_GH"/>
</dbReference>
<dbReference type="InterPro" id="IPR058659">
    <property type="entry name" value="Mok11-13/Ags1-like_CBM"/>
</dbReference>
<feature type="transmembrane region" description="Helical" evidence="8">
    <location>
        <begin position="2061"/>
        <end position="2081"/>
    </location>
</feature>
<evidence type="ECO:0000256" key="1">
    <source>
        <dbReference type="ARBA" id="ARBA00006122"/>
    </source>
</evidence>
<evidence type="ECO:0000256" key="3">
    <source>
        <dbReference type="ARBA" id="ARBA00022676"/>
    </source>
</evidence>
<dbReference type="Pfam" id="PF00128">
    <property type="entry name" value="Alpha-amylase"/>
    <property type="match status" value="1"/>
</dbReference>
<dbReference type="SUPFAM" id="SSF53756">
    <property type="entry name" value="UDP-Glycosyltransferase/glycogen phosphorylase"/>
    <property type="match status" value="1"/>
</dbReference>
<dbReference type="Pfam" id="PF26108">
    <property type="entry name" value="GH_Mok13"/>
    <property type="match status" value="1"/>
</dbReference>
<feature type="transmembrane region" description="Helical" evidence="8">
    <location>
        <begin position="2246"/>
        <end position="2263"/>
    </location>
</feature>
<keyword evidence="3" id="KW-0328">Glycosyltransferase</keyword>
<dbReference type="CDD" id="cd11323">
    <property type="entry name" value="AmyAc_AGS"/>
    <property type="match status" value="1"/>
</dbReference>
<reference evidence="10 11" key="1">
    <citation type="submission" date="2018-02" db="EMBL/GenBank/DDBJ databases">
        <title>The genomes of Aspergillus section Nigri reveals drivers in fungal speciation.</title>
        <authorList>
            <consortium name="DOE Joint Genome Institute"/>
            <person name="Vesth T.C."/>
            <person name="Nybo J."/>
            <person name="Theobald S."/>
            <person name="Brandl J."/>
            <person name="Frisvad J.C."/>
            <person name="Nielsen K.F."/>
            <person name="Lyhne E.K."/>
            <person name="Kogle M.E."/>
            <person name="Kuo A."/>
            <person name="Riley R."/>
            <person name="Clum A."/>
            <person name="Nolan M."/>
            <person name="Lipzen A."/>
            <person name="Salamov A."/>
            <person name="Henrissat B."/>
            <person name="Wiebenga A."/>
            <person name="De vries R.P."/>
            <person name="Grigoriev I.V."/>
            <person name="Mortensen U.H."/>
            <person name="Andersen M.R."/>
            <person name="Baker S.E."/>
        </authorList>
    </citation>
    <scope>NUCLEOTIDE SEQUENCE [LARGE SCALE GENOMIC DNA]</scope>
    <source>
        <strain evidence="10 11">CBS 707.79</strain>
    </source>
</reference>
<dbReference type="OrthoDB" id="512920at2759"/>
<dbReference type="InterPro" id="IPR058654">
    <property type="entry name" value="Mok11-14/Ags1-like_TM"/>
</dbReference>
<feature type="transmembrane region" description="Helical" evidence="8">
    <location>
        <begin position="2137"/>
        <end position="2163"/>
    </location>
</feature>
<dbReference type="FunFam" id="3.40.50.2000:FF:000058">
    <property type="entry name" value="Alpha-1,3-glucan synthase Ags1"/>
    <property type="match status" value="1"/>
</dbReference>
<evidence type="ECO:0000313" key="11">
    <source>
        <dbReference type="Proteomes" id="UP000247810"/>
    </source>
</evidence>
<feature type="region of interest" description="Disordered" evidence="7">
    <location>
        <begin position="1140"/>
        <end position="1162"/>
    </location>
</feature>
<protein>
    <recommendedName>
        <fullName evidence="2">alpha-1,3-glucan synthase</fullName>
        <ecNumber evidence="2">2.4.1.183</ecNumber>
    </recommendedName>
</protein>
<dbReference type="FunFam" id="3.40.50.2000:FF:000052">
    <property type="entry name" value="Alpha-1,3-glucan synthase Ags2"/>
    <property type="match status" value="1"/>
</dbReference>
<keyword evidence="4" id="KW-0808">Transferase</keyword>
<dbReference type="PANTHER" id="PTHR47182">
    <property type="entry name" value="CELL WALL ALPHA-1,3-GLUCAN SYNTHASE AGS1-RELATED"/>
    <property type="match status" value="1"/>
</dbReference>
<dbReference type="Proteomes" id="UP000247810">
    <property type="component" value="Unassembled WGS sequence"/>
</dbReference>
<feature type="transmembrane region" description="Helical" evidence="8">
    <location>
        <begin position="2318"/>
        <end position="2338"/>
    </location>
</feature>
<dbReference type="SUPFAM" id="SSF51445">
    <property type="entry name" value="(Trans)glycosidases"/>
    <property type="match status" value="1"/>
</dbReference>
<dbReference type="InterPro" id="IPR006047">
    <property type="entry name" value="GH13_cat_dom"/>
</dbReference>
<dbReference type="GO" id="GO:0047657">
    <property type="term" value="F:alpha-1,3-glucan synthase activity"/>
    <property type="evidence" value="ECO:0007669"/>
    <property type="project" value="UniProtKB-EC"/>
</dbReference>
<organism evidence="10 11">
    <name type="scientific">Aspergillus ellipticus CBS 707.79</name>
    <dbReference type="NCBI Taxonomy" id="1448320"/>
    <lineage>
        <taxon>Eukaryota</taxon>
        <taxon>Fungi</taxon>
        <taxon>Dikarya</taxon>
        <taxon>Ascomycota</taxon>
        <taxon>Pezizomycotina</taxon>
        <taxon>Eurotiomycetes</taxon>
        <taxon>Eurotiomycetidae</taxon>
        <taxon>Eurotiales</taxon>
        <taxon>Aspergillaceae</taxon>
        <taxon>Aspergillus</taxon>
        <taxon>Aspergillus subgen. Circumdati</taxon>
    </lineage>
</organism>
<keyword evidence="11" id="KW-1185">Reference proteome</keyword>
<dbReference type="InterPro" id="IPR013534">
    <property type="entry name" value="Starch_synth_cat_dom"/>
</dbReference>
<feature type="transmembrane region" description="Helical" evidence="8">
    <location>
        <begin position="2002"/>
        <end position="2019"/>
    </location>
</feature>
<dbReference type="Pfam" id="PF26127">
    <property type="entry name" value="12TM_Mok13"/>
    <property type="match status" value="1"/>
</dbReference>
<evidence type="ECO:0000256" key="6">
    <source>
        <dbReference type="ARBA" id="ARBA00048960"/>
    </source>
</evidence>
<feature type="transmembrane region" description="Helical" evidence="8">
    <location>
        <begin position="2026"/>
        <end position="2049"/>
    </location>
</feature>
<dbReference type="VEuPathDB" id="FungiDB:BO71DRAFT_399801"/>
<feature type="region of interest" description="Disordered" evidence="7">
    <location>
        <begin position="1665"/>
        <end position="1755"/>
    </location>
</feature>
<dbReference type="PANTHER" id="PTHR47182:SF2">
    <property type="entry name" value="CELL WALL ALPHA-1,3-GLUCAN SYNTHASE AGS1"/>
    <property type="match status" value="1"/>
</dbReference>
<dbReference type="Pfam" id="PF26114">
    <property type="entry name" value="Ig_2_Mok13"/>
    <property type="match status" value="1"/>
</dbReference>
<dbReference type="Pfam" id="PF26111">
    <property type="entry name" value="Ig_Mok13"/>
    <property type="match status" value="1"/>
</dbReference>
<dbReference type="InterPro" id="IPR058658">
    <property type="entry name" value="Mok11-13/Ags1-like_Ig_2"/>
</dbReference>
<evidence type="ECO:0000256" key="2">
    <source>
        <dbReference type="ARBA" id="ARBA00012688"/>
    </source>
</evidence>
<feature type="transmembrane region" description="Helical" evidence="8">
    <location>
        <begin position="1968"/>
        <end position="1990"/>
    </location>
</feature>
<dbReference type="Pfam" id="PF00534">
    <property type="entry name" value="Glycos_transf_1"/>
    <property type="match status" value="1"/>
</dbReference>
<dbReference type="InterPro" id="IPR017853">
    <property type="entry name" value="GH"/>
</dbReference>
<keyword evidence="5" id="KW-0961">Cell wall biogenesis/degradation</keyword>
<dbReference type="SMART" id="SM00642">
    <property type="entry name" value="Aamy"/>
    <property type="match status" value="1"/>
</dbReference>
<dbReference type="InterPro" id="IPR058657">
    <property type="entry name" value="Mok11-13/Ags1-like_Ig"/>
</dbReference>